<proteinExistence type="inferred from homology"/>
<reference evidence="3 4" key="2">
    <citation type="journal article" date="2016" name="Genome Announc.">
        <title>Draft Genome Sequence of Erythromycin- and Oxytetracycline-Sensitive Nocardia seriolae Strain U-1 (NBRC 110359).</title>
        <authorList>
            <person name="Imajoh M."/>
            <person name="Sukeda M."/>
            <person name="Shimizu M."/>
            <person name="Yamane J."/>
            <person name="Ohnishi K."/>
            <person name="Oshima S."/>
        </authorList>
    </citation>
    <scope>NUCLEOTIDE SEQUENCE [LARGE SCALE GENOMIC DNA]</scope>
    <source>
        <strain evidence="3 4">U-1</strain>
    </source>
</reference>
<dbReference type="InterPro" id="IPR001753">
    <property type="entry name" value="Enoyl-CoA_hydra/iso"/>
</dbReference>
<evidence type="ECO:0000313" key="2">
    <source>
        <dbReference type="EMBL" id="APA98088.1"/>
    </source>
</evidence>
<dbReference type="EMBL" id="CP017839">
    <property type="protein sequence ID" value="APA98088.1"/>
    <property type="molecule type" value="Genomic_DNA"/>
</dbReference>
<dbReference type="Gene3D" id="3.90.226.10">
    <property type="entry name" value="2-enoyl-CoA Hydratase, Chain A, domain 1"/>
    <property type="match status" value="1"/>
</dbReference>
<evidence type="ECO:0000256" key="1">
    <source>
        <dbReference type="ARBA" id="ARBA00005254"/>
    </source>
</evidence>
<evidence type="ECO:0000313" key="3">
    <source>
        <dbReference type="EMBL" id="GAP30753.1"/>
    </source>
</evidence>
<evidence type="ECO:0000313" key="4">
    <source>
        <dbReference type="Proteomes" id="UP000037179"/>
    </source>
</evidence>
<dbReference type="EC" id="4.2.1.17" evidence="2"/>
<dbReference type="PANTHER" id="PTHR43802">
    <property type="entry name" value="ENOYL-COA HYDRATASE"/>
    <property type="match status" value="1"/>
</dbReference>
<dbReference type="EMBL" id="BBYQ01000093">
    <property type="protein sequence ID" value="GAP30753.1"/>
    <property type="molecule type" value="Genomic_DNA"/>
</dbReference>
<dbReference type="KEGG" id="nsr:NS506_04040"/>
<dbReference type="SUPFAM" id="SSF52096">
    <property type="entry name" value="ClpP/crotonase"/>
    <property type="match status" value="1"/>
</dbReference>
<dbReference type="Proteomes" id="UP000180166">
    <property type="component" value="Chromosome"/>
</dbReference>
<dbReference type="Pfam" id="PF00378">
    <property type="entry name" value="ECH_1"/>
    <property type="match status" value="1"/>
</dbReference>
<name>A0A0B8N9F1_9NOCA</name>
<protein>
    <submittedName>
        <fullName evidence="2">Enoyl-CoA hydratase</fullName>
        <ecNumber evidence="2">4.2.1.17</ecNumber>
    </submittedName>
</protein>
<reference evidence="2 5" key="3">
    <citation type="submission" date="2016-10" db="EMBL/GenBank/DDBJ databases">
        <title>Genome sequence of Nocardia seriolae strain EM150506, isolated from Anguila japonica.</title>
        <authorList>
            <person name="Han H.-J."/>
        </authorList>
    </citation>
    <scope>NUCLEOTIDE SEQUENCE [LARGE SCALE GENOMIC DNA]</scope>
    <source>
        <strain evidence="2 5">EM150506</strain>
    </source>
</reference>
<dbReference type="Proteomes" id="UP000037179">
    <property type="component" value="Unassembled WGS sequence"/>
</dbReference>
<evidence type="ECO:0000313" key="5">
    <source>
        <dbReference type="Proteomes" id="UP000180166"/>
    </source>
</evidence>
<dbReference type="GeneID" id="93375473"/>
<comment type="similarity">
    <text evidence="1">Belongs to the enoyl-CoA hydratase/isomerase family.</text>
</comment>
<dbReference type="CDD" id="cd06558">
    <property type="entry name" value="crotonase-like"/>
    <property type="match status" value="1"/>
</dbReference>
<gene>
    <name evidence="2" type="ORF">NS506_04040</name>
    <name evidence="3" type="ORF">NSK11_contig00093-0019</name>
</gene>
<organism evidence="2 5">
    <name type="scientific">Nocardia seriolae</name>
    <dbReference type="NCBI Taxonomy" id="37332"/>
    <lineage>
        <taxon>Bacteria</taxon>
        <taxon>Bacillati</taxon>
        <taxon>Actinomycetota</taxon>
        <taxon>Actinomycetes</taxon>
        <taxon>Mycobacteriales</taxon>
        <taxon>Nocardiaceae</taxon>
        <taxon>Nocardia</taxon>
    </lineage>
</organism>
<dbReference type="OrthoDB" id="8452484at2"/>
<dbReference type="AlphaFoldDB" id="A0A0B8N9F1"/>
<dbReference type="PANTHER" id="PTHR43802:SF1">
    <property type="entry name" value="IP11341P-RELATED"/>
    <property type="match status" value="1"/>
</dbReference>
<keyword evidence="2" id="KW-0456">Lyase</keyword>
<reference evidence="4" key="1">
    <citation type="submission" date="2015-07" db="EMBL/GenBank/DDBJ databases">
        <title>Nocardia seriolae U-1 whole genome shotgun sequence.</title>
        <authorList>
            <person name="Imajoh M."/>
            <person name="Fukumoto Y."/>
            <person name="Sukeda M."/>
            <person name="Yamane J."/>
            <person name="Yamasaki K."/>
            <person name="Shimizu M."/>
            <person name="Ohnishi K."/>
            <person name="Oshima S."/>
        </authorList>
    </citation>
    <scope>NUCLEOTIDE SEQUENCE [LARGE SCALE GENOMIC DNA]</scope>
    <source>
        <strain evidence="4">U-1</strain>
    </source>
</reference>
<dbReference type="GO" id="GO:0004300">
    <property type="term" value="F:enoyl-CoA hydratase activity"/>
    <property type="evidence" value="ECO:0007669"/>
    <property type="project" value="UniProtKB-EC"/>
</dbReference>
<keyword evidence="4" id="KW-1185">Reference proteome</keyword>
<accession>A0A0B8N9F1</accession>
<dbReference type="RefSeq" id="WP_033089400.1">
    <property type="nucleotide sequence ID" value="NZ_AP017900.1"/>
</dbReference>
<dbReference type="InterPro" id="IPR029045">
    <property type="entry name" value="ClpP/crotonase-like_dom_sf"/>
</dbReference>
<sequence length="255" mass="27119">MSQPVLISIDGPVATLTLNRPEQMNTITVELGRELEHGLVDAARDARVILIRGSGGNFCAGGDFHELQRLRAEGREAMARLFTNFAAACAVIETLPVPVICAVQGYAMAGGFELAQAADIVLLHENAILADTHTKFGQIPGGGGSQRLPRLVGRQRALAHILTADRLTAAEAQAWGLAYRVYPAAEFDTAVTAFAHRLAERDGVALAKAKALVNQGLRLPLDQGLELELRAVLDHLRDDGAGEGIAAFTGKGTER</sequence>